<dbReference type="Pfam" id="PF01225">
    <property type="entry name" value="Mur_ligase"/>
    <property type="match status" value="1"/>
</dbReference>
<keyword evidence="16" id="KW-1185">Reference proteome</keyword>
<dbReference type="InterPro" id="IPR004101">
    <property type="entry name" value="Mur_ligase_C"/>
</dbReference>
<evidence type="ECO:0000259" key="13">
    <source>
        <dbReference type="Pfam" id="PF02875"/>
    </source>
</evidence>
<dbReference type="PANTHER" id="PTHR43024:SF1">
    <property type="entry name" value="UDP-N-ACETYLMURAMOYL-TRIPEPTIDE--D-ALANYL-D-ALANINE LIGASE"/>
    <property type="match status" value="1"/>
</dbReference>
<evidence type="ECO:0000256" key="7">
    <source>
        <dbReference type="ARBA" id="ARBA00022984"/>
    </source>
</evidence>
<dbReference type="InterPro" id="IPR036565">
    <property type="entry name" value="Mur-like_cat_sf"/>
</dbReference>
<dbReference type="STRING" id="485915.Dret_0742"/>
<feature type="domain" description="Mur ligase central" evidence="14">
    <location>
        <begin position="109"/>
        <end position="295"/>
    </location>
</feature>
<dbReference type="SUPFAM" id="SSF53244">
    <property type="entry name" value="MurD-like peptide ligases, peptide-binding domain"/>
    <property type="match status" value="1"/>
</dbReference>
<dbReference type="Gene3D" id="3.90.190.20">
    <property type="entry name" value="Mur ligase, C-terminal domain"/>
    <property type="match status" value="1"/>
</dbReference>
<comment type="catalytic activity">
    <reaction evidence="10 11">
        <text>D-alanyl-D-alanine + UDP-N-acetyl-alpha-D-muramoyl-L-alanyl-gamma-D-glutamyl-meso-2,6-diaminopimelate + ATP = UDP-N-acetyl-alpha-D-muramoyl-L-alanyl-gamma-D-glutamyl-meso-2,6-diaminopimeloyl-D-alanyl-D-alanine + ADP + phosphate + H(+)</text>
        <dbReference type="Rhea" id="RHEA:28374"/>
        <dbReference type="ChEBI" id="CHEBI:15378"/>
        <dbReference type="ChEBI" id="CHEBI:30616"/>
        <dbReference type="ChEBI" id="CHEBI:43474"/>
        <dbReference type="ChEBI" id="CHEBI:57822"/>
        <dbReference type="ChEBI" id="CHEBI:61386"/>
        <dbReference type="ChEBI" id="CHEBI:83905"/>
        <dbReference type="ChEBI" id="CHEBI:456216"/>
        <dbReference type="EC" id="6.3.2.10"/>
    </reaction>
</comment>
<comment type="pathway">
    <text evidence="10 11">Cell wall biogenesis; peptidoglycan biosynthesis.</text>
</comment>
<dbReference type="Pfam" id="PF02875">
    <property type="entry name" value="Mur_ligase_C"/>
    <property type="match status" value="1"/>
</dbReference>
<organism evidence="15 16">
    <name type="scientific">Desulfohalobium retbaense (strain ATCC 49708 / DSM 5692 / JCM 16813 / HR100)</name>
    <dbReference type="NCBI Taxonomy" id="485915"/>
    <lineage>
        <taxon>Bacteria</taxon>
        <taxon>Pseudomonadati</taxon>
        <taxon>Thermodesulfobacteriota</taxon>
        <taxon>Desulfovibrionia</taxon>
        <taxon>Desulfovibrionales</taxon>
        <taxon>Desulfohalobiaceae</taxon>
        <taxon>Desulfohalobium</taxon>
    </lineage>
</organism>
<dbReference type="OrthoDB" id="9801978at2"/>
<reference evidence="16" key="1">
    <citation type="submission" date="2009-09" db="EMBL/GenBank/DDBJ databases">
        <title>The complete chromosome of Desulfohalobium retbaense DSM 5692.</title>
        <authorList>
            <consortium name="US DOE Joint Genome Institute (JGI-PGF)"/>
            <person name="Lucas S."/>
            <person name="Copeland A."/>
            <person name="Lapidus A."/>
            <person name="Glavina del Rio T."/>
            <person name="Dalin E."/>
            <person name="Tice H."/>
            <person name="Bruce D."/>
            <person name="Goodwin L."/>
            <person name="Pitluck S."/>
            <person name="Kyrpides N."/>
            <person name="Mavromatis K."/>
            <person name="Ivanova N."/>
            <person name="Mikhailova N."/>
            <person name="Munk A.C."/>
            <person name="Brettin T."/>
            <person name="Detter J.C."/>
            <person name="Han C."/>
            <person name="Tapia R."/>
            <person name="Larimer F."/>
            <person name="Land M."/>
            <person name="Hauser L."/>
            <person name="Markowitz V."/>
            <person name="Cheng J.-F."/>
            <person name="Hugenholtz P."/>
            <person name="Woyke T."/>
            <person name="Wu D."/>
            <person name="Spring S."/>
            <person name="Klenk H.-P."/>
            <person name="Eisen J.A."/>
        </authorList>
    </citation>
    <scope>NUCLEOTIDE SEQUENCE [LARGE SCALE GENOMIC DNA]</scope>
    <source>
        <strain evidence="16">DSM 5692</strain>
    </source>
</reference>
<reference evidence="15 16" key="2">
    <citation type="journal article" date="2010" name="Stand. Genomic Sci.">
        <title>Complete genome sequence of Desulfohalobium retbaense type strain (HR(100)).</title>
        <authorList>
            <person name="Spring S."/>
            <person name="Nolan M."/>
            <person name="Lapidus A."/>
            <person name="Glavina Del Rio T."/>
            <person name="Copeland A."/>
            <person name="Tice H."/>
            <person name="Cheng J.F."/>
            <person name="Lucas S."/>
            <person name="Land M."/>
            <person name="Chen F."/>
            <person name="Bruce D."/>
            <person name="Goodwin L."/>
            <person name="Pitluck S."/>
            <person name="Ivanova N."/>
            <person name="Mavromatis K."/>
            <person name="Mikhailova N."/>
            <person name="Pati A."/>
            <person name="Chen A."/>
            <person name="Palaniappan K."/>
            <person name="Hauser L."/>
            <person name="Chang Y.J."/>
            <person name="Jeffries C.D."/>
            <person name="Munk C."/>
            <person name="Kiss H."/>
            <person name="Chain P."/>
            <person name="Han C."/>
            <person name="Brettin T."/>
            <person name="Detter J.C."/>
            <person name="Schuler E."/>
            <person name="Goker M."/>
            <person name="Rohde M."/>
            <person name="Bristow J."/>
            <person name="Eisen J.A."/>
            <person name="Markowitz V."/>
            <person name="Hugenholtz P."/>
            <person name="Kyrpides N.C."/>
            <person name="Klenk H.P."/>
        </authorList>
    </citation>
    <scope>NUCLEOTIDE SEQUENCE [LARGE SCALE GENOMIC DNA]</scope>
    <source>
        <strain evidence="15 16">DSM 5692</strain>
    </source>
</reference>
<dbReference type="Pfam" id="PF08245">
    <property type="entry name" value="Mur_ligase_M"/>
    <property type="match status" value="1"/>
</dbReference>
<dbReference type="GO" id="GO:0008766">
    <property type="term" value="F:UDP-N-acetylmuramoylalanyl-D-glutamyl-2,6-diaminopimelate-D-alanyl-D-alanine ligase activity"/>
    <property type="evidence" value="ECO:0007669"/>
    <property type="project" value="RHEA"/>
</dbReference>
<dbReference type="Proteomes" id="UP000001052">
    <property type="component" value="Chromosome"/>
</dbReference>
<dbReference type="NCBIfam" id="TIGR01143">
    <property type="entry name" value="murF"/>
    <property type="match status" value="1"/>
</dbReference>
<keyword evidence="6 10" id="KW-0133">Cell shape</keyword>
<dbReference type="GO" id="GO:0009252">
    <property type="term" value="P:peptidoglycan biosynthetic process"/>
    <property type="evidence" value="ECO:0007669"/>
    <property type="project" value="UniProtKB-UniRule"/>
</dbReference>
<evidence type="ECO:0000259" key="14">
    <source>
        <dbReference type="Pfam" id="PF08245"/>
    </source>
</evidence>
<dbReference type="UniPathway" id="UPA00219"/>
<dbReference type="eggNOG" id="COG0770">
    <property type="taxonomic scope" value="Bacteria"/>
</dbReference>
<dbReference type="InterPro" id="IPR051046">
    <property type="entry name" value="MurCDEF_CellWall_CoF430Synth"/>
</dbReference>
<evidence type="ECO:0000256" key="11">
    <source>
        <dbReference type="RuleBase" id="RU004136"/>
    </source>
</evidence>
<dbReference type="InterPro" id="IPR005863">
    <property type="entry name" value="UDP-N-AcMur_synth"/>
</dbReference>
<dbReference type="EMBL" id="CP001734">
    <property type="protein sequence ID" value="ACV68034.1"/>
    <property type="molecule type" value="Genomic_DNA"/>
</dbReference>
<keyword evidence="4 10" id="KW-0547">Nucleotide-binding</keyword>
<dbReference type="SUPFAM" id="SSF53623">
    <property type="entry name" value="MurD-like peptide ligases, catalytic domain"/>
    <property type="match status" value="1"/>
</dbReference>
<keyword evidence="2 10" id="KW-0436">Ligase</keyword>
<dbReference type="GO" id="GO:0008360">
    <property type="term" value="P:regulation of cell shape"/>
    <property type="evidence" value="ECO:0007669"/>
    <property type="project" value="UniProtKB-KW"/>
</dbReference>
<dbReference type="Gene3D" id="3.40.1190.10">
    <property type="entry name" value="Mur-like, catalytic domain"/>
    <property type="match status" value="1"/>
</dbReference>
<comment type="function">
    <text evidence="10 11">Involved in cell wall formation. Catalyzes the final step in the synthesis of UDP-N-acetylmuramoyl-pentapeptide, the precursor of murein.</text>
</comment>
<keyword evidence="1 10" id="KW-0963">Cytoplasm</keyword>
<evidence type="ECO:0000256" key="2">
    <source>
        <dbReference type="ARBA" id="ARBA00022598"/>
    </source>
</evidence>
<dbReference type="HAMAP" id="MF_02019">
    <property type="entry name" value="MurF"/>
    <property type="match status" value="1"/>
</dbReference>
<dbReference type="HOGENOM" id="CLU_031507_4_1_7"/>
<dbReference type="GO" id="GO:0051301">
    <property type="term" value="P:cell division"/>
    <property type="evidence" value="ECO:0007669"/>
    <property type="project" value="UniProtKB-KW"/>
</dbReference>
<dbReference type="GO" id="GO:0071555">
    <property type="term" value="P:cell wall organization"/>
    <property type="evidence" value="ECO:0007669"/>
    <property type="project" value="UniProtKB-KW"/>
</dbReference>
<keyword evidence="8 10" id="KW-0131">Cell cycle</keyword>
<dbReference type="AlphaFoldDB" id="C8X0T7"/>
<proteinExistence type="inferred from homology"/>
<evidence type="ECO:0000256" key="3">
    <source>
        <dbReference type="ARBA" id="ARBA00022618"/>
    </source>
</evidence>
<comment type="similarity">
    <text evidence="10">Belongs to the MurCDEF family. MurF subfamily.</text>
</comment>
<evidence type="ECO:0000256" key="1">
    <source>
        <dbReference type="ARBA" id="ARBA00022490"/>
    </source>
</evidence>
<keyword evidence="7 10" id="KW-0573">Peptidoglycan synthesis</keyword>
<feature type="domain" description="Mur ligase N-terminal catalytic" evidence="12">
    <location>
        <begin position="28"/>
        <end position="96"/>
    </location>
</feature>
<dbReference type="EC" id="6.3.2.10" evidence="10 11"/>
<dbReference type="GO" id="GO:0005737">
    <property type="term" value="C:cytoplasm"/>
    <property type="evidence" value="ECO:0007669"/>
    <property type="project" value="UniProtKB-SubCell"/>
</dbReference>
<evidence type="ECO:0000256" key="6">
    <source>
        <dbReference type="ARBA" id="ARBA00022960"/>
    </source>
</evidence>
<dbReference type="GO" id="GO:0047480">
    <property type="term" value="F:UDP-N-acetylmuramoyl-tripeptide-D-alanyl-D-alanine ligase activity"/>
    <property type="evidence" value="ECO:0007669"/>
    <property type="project" value="UniProtKB-UniRule"/>
</dbReference>
<protein>
    <recommendedName>
        <fullName evidence="10 11">UDP-N-acetylmuramoyl-tripeptide--D-alanyl-D-alanine ligase</fullName>
        <ecNumber evidence="10 11">6.3.2.10</ecNumber>
    </recommendedName>
    <alternativeName>
        <fullName evidence="10">D-alanyl-D-alanine-adding enzyme</fullName>
    </alternativeName>
</protein>
<evidence type="ECO:0000313" key="16">
    <source>
        <dbReference type="Proteomes" id="UP000001052"/>
    </source>
</evidence>
<dbReference type="PANTHER" id="PTHR43024">
    <property type="entry name" value="UDP-N-ACETYLMURAMOYL-TRIPEPTIDE--D-ALANYL-D-ALANINE LIGASE"/>
    <property type="match status" value="1"/>
</dbReference>
<evidence type="ECO:0000256" key="9">
    <source>
        <dbReference type="ARBA" id="ARBA00023316"/>
    </source>
</evidence>
<dbReference type="RefSeq" id="WP_015751192.1">
    <property type="nucleotide sequence ID" value="NC_013223.1"/>
</dbReference>
<dbReference type="InterPro" id="IPR000713">
    <property type="entry name" value="Mur_ligase_N"/>
</dbReference>
<keyword evidence="5 10" id="KW-0067">ATP-binding</keyword>
<feature type="domain" description="Mur ligase C-terminal" evidence="13">
    <location>
        <begin position="318"/>
        <end position="443"/>
    </location>
</feature>
<gene>
    <name evidence="10" type="primary">murF</name>
    <name evidence="15" type="ordered locus">Dret_0742</name>
</gene>
<dbReference type="InterPro" id="IPR035911">
    <property type="entry name" value="MurE/MurF_N"/>
</dbReference>
<dbReference type="GO" id="GO:0005524">
    <property type="term" value="F:ATP binding"/>
    <property type="evidence" value="ECO:0007669"/>
    <property type="project" value="UniProtKB-UniRule"/>
</dbReference>
<sequence>MQLTLHEIANATGAVGDFDPQTPPVCRIQTDSRAVQPGDLFVCLSGERFDGHNFVDEAASKGASAIIAQQPLFDLSAGIPVLLVQDTLHALGQLAGYWRRTFGGTVVAVTGSAGKTSTKECIAGVLGRRGQAAKSYKNWNNRLGVPLNILSFSGEEEFWVLEAGISEPGEMAALASIIAPDVAVVTNVAPVHLEGLVDVPTVVEEKLHLCDHLTHNGTLVLSVDYPELSQRAASAVCPKTYFSVQAEKAPYWCEPIQDPEVYGRFQLSCDGVRTEFDLPWAADYMAENLAAAACVGHRLGLEVEEIVAGLQTAELPEHRGQLLTLPGGIVIDDAYNANPHSMQRAIRAAARRAGERPLVLVLGEMAELGPDAEAAHTQLGRVVGAVAPTAVYYQGEHADAVDCGAREVDPDLRIQRVRSPQDLENAWGAFAKRSPLVLVKGSRSGRMEQYIQVLQKEFGA</sequence>
<evidence type="ECO:0000256" key="4">
    <source>
        <dbReference type="ARBA" id="ARBA00022741"/>
    </source>
</evidence>
<feature type="binding site" evidence="10">
    <location>
        <begin position="111"/>
        <end position="117"/>
    </location>
    <ligand>
        <name>ATP</name>
        <dbReference type="ChEBI" id="CHEBI:30616"/>
    </ligand>
</feature>
<keyword evidence="3 10" id="KW-0132">Cell division</keyword>
<dbReference type="Gene3D" id="3.40.1390.10">
    <property type="entry name" value="MurE/MurF, N-terminal domain"/>
    <property type="match status" value="1"/>
</dbReference>
<comment type="subcellular location">
    <subcellularLocation>
        <location evidence="10 11">Cytoplasm</location>
    </subcellularLocation>
</comment>
<dbReference type="SUPFAM" id="SSF63418">
    <property type="entry name" value="MurE/MurF N-terminal domain"/>
    <property type="match status" value="1"/>
</dbReference>
<keyword evidence="9 10" id="KW-0961">Cell wall biogenesis/degradation</keyword>
<dbReference type="InterPro" id="IPR013221">
    <property type="entry name" value="Mur_ligase_cen"/>
</dbReference>
<evidence type="ECO:0000259" key="12">
    <source>
        <dbReference type="Pfam" id="PF01225"/>
    </source>
</evidence>
<evidence type="ECO:0000256" key="8">
    <source>
        <dbReference type="ARBA" id="ARBA00023306"/>
    </source>
</evidence>
<evidence type="ECO:0000256" key="5">
    <source>
        <dbReference type="ARBA" id="ARBA00022840"/>
    </source>
</evidence>
<evidence type="ECO:0000256" key="10">
    <source>
        <dbReference type="HAMAP-Rule" id="MF_02019"/>
    </source>
</evidence>
<evidence type="ECO:0000313" key="15">
    <source>
        <dbReference type="EMBL" id="ACV68034.1"/>
    </source>
</evidence>
<dbReference type="InterPro" id="IPR036615">
    <property type="entry name" value="Mur_ligase_C_dom_sf"/>
</dbReference>
<accession>C8X0T7</accession>
<dbReference type="KEGG" id="drt:Dret_0742"/>
<name>C8X0T7_DESRD</name>